<name>A0A0F8ZQI7_9ZZZZ</name>
<evidence type="ECO:0000313" key="1">
    <source>
        <dbReference type="EMBL" id="KKK68674.1"/>
    </source>
</evidence>
<protein>
    <submittedName>
        <fullName evidence="1">Uncharacterized protein</fullName>
    </submittedName>
</protein>
<proteinExistence type="predicted"/>
<feature type="non-terminal residue" evidence="1">
    <location>
        <position position="1"/>
    </location>
</feature>
<reference evidence="1" key="1">
    <citation type="journal article" date="2015" name="Nature">
        <title>Complex archaea that bridge the gap between prokaryotes and eukaryotes.</title>
        <authorList>
            <person name="Spang A."/>
            <person name="Saw J.H."/>
            <person name="Jorgensen S.L."/>
            <person name="Zaremba-Niedzwiedzka K."/>
            <person name="Martijn J."/>
            <person name="Lind A.E."/>
            <person name="van Eijk R."/>
            <person name="Schleper C."/>
            <person name="Guy L."/>
            <person name="Ettema T.J."/>
        </authorList>
    </citation>
    <scope>NUCLEOTIDE SEQUENCE</scope>
</reference>
<gene>
    <name evidence="1" type="ORF">LCGC14_2941690</name>
</gene>
<dbReference type="AlphaFoldDB" id="A0A0F8ZQI7"/>
<sequence length="118" mass="14080">RYFHDKEFYLKAPIIYKISSWFLRIIFKKLDIRSISMTDEIIYISKFIKERGKKIYNREGYVHYIGIETKNKKIKTDAFTLKQSLNISKDTHIIFTLGLSHQMKGAKELIIIFNKSIN</sequence>
<accession>A0A0F8ZQI7</accession>
<dbReference type="SUPFAM" id="SSF53756">
    <property type="entry name" value="UDP-Glycosyltransferase/glycogen phosphorylase"/>
    <property type="match status" value="1"/>
</dbReference>
<organism evidence="1">
    <name type="scientific">marine sediment metagenome</name>
    <dbReference type="NCBI Taxonomy" id="412755"/>
    <lineage>
        <taxon>unclassified sequences</taxon>
        <taxon>metagenomes</taxon>
        <taxon>ecological metagenomes</taxon>
    </lineage>
</organism>
<dbReference type="EMBL" id="LAZR01059018">
    <property type="protein sequence ID" value="KKK68674.1"/>
    <property type="molecule type" value="Genomic_DNA"/>
</dbReference>
<comment type="caution">
    <text evidence="1">The sequence shown here is derived from an EMBL/GenBank/DDBJ whole genome shotgun (WGS) entry which is preliminary data.</text>
</comment>